<accession>A0A124BVP1</accession>
<dbReference type="VEuPathDB" id="FungiDB:ATCC64974_55400"/>
<keyword evidence="4 8" id="KW-0479">Metal-binding</keyword>
<dbReference type="InterPro" id="IPR002401">
    <property type="entry name" value="Cyt_P450_E_grp-I"/>
</dbReference>
<name>A0A124BVP1_ASPNG</name>
<keyword evidence="3 8" id="KW-0349">Heme</keyword>
<dbReference type="InterPro" id="IPR036396">
    <property type="entry name" value="Cyt_P450_sf"/>
</dbReference>
<comment type="cofactor">
    <cofactor evidence="1 8">
        <name>heme</name>
        <dbReference type="ChEBI" id="CHEBI:30413"/>
    </cofactor>
</comment>
<dbReference type="VEuPathDB" id="FungiDB:An02g08860"/>
<sequence length="592" mass="67075">MALLTTTIAYLSQHIPSILLTILIIHLTRNYFTPGVSRIPGPFLAKLTNLWRFVDVARGKAEITHYRLHQEHGEYVRLGPKVVSVWNVEALKVIYGTAFYRVQQQLAKGKPTRTLFTSLDEDFHAKIKRPVSASYSMSTVAEFEPFVDSTIRTFFARLDGFAAKGNVFDISTWLQYYAFDVIGEMTFSKQLGFLQQGRDVEGVIMSLEKMFDYAGKIGQMPWLDYVFLKNPLWQLIRGGSTGAVARFARDRLHERLSQDGSKRDDFPGRQKDFLTRFLEAKSIHPDVVDDAQVFSYTVSNVNAGSDTTAISLRAILYYTLKNPRVLGKLQEELHSALQAGKITVPVSWKQSQELPYLDAVIKEALRLHPPVGLLLERVVPAEGLQLPNGPFLPAGTVVGVNPWIIHRHAIFGKEVDRFVPERWLRGNDESEAEFQIRRQNMLGATLTFGAGPRTCIGKNISLLEIYKLIPSLLLAYKVELNDPEAEWEVVNAWFFVRQQTIKKGKQLSSESNLGASAGGTRLGAAETDSARYVRIVSNRFFAFRTKEVANVRRHNSHHWNNLLELSGSWEMSIINCYAIQATCLDDRFFIQR</sequence>
<proteinExistence type="inferred from homology"/>
<keyword evidence="6 8" id="KW-0408">Iron</keyword>
<evidence type="ECO:0000256" key="1">
    <source>
        <dbReference type="ARBA" id="ARBA00001971"/>
    </source>
</evidence>
<dbReference type="Gene3D" id="1.10.630.10">
    <property type="entry name" value="Cytochrome P450"/>
    <property type="match status" value="1"/>
</dbReference>
<dbReference type="VEuPathDB" id="FungiDB:M747DRAFT_280659"/>
<dbReference type="GO" id="GO:0020037">
    <property type="term" value="F:heme binding"/>
    <property type="evidence" value="ECO:0007669"/>
    <property type="project" value="InterPro"/>
</dbReference>
<evidence type="ECO:0000256" key="6">
    <source>
        <dbReference type="ARBA" id="ARBA00023004"/>
    </source>
</evidence>
<comment type="caution">
    <text evidence="10">The sequence shown here is derived from an EMBL/GenBank/DDBJ whole genome shotgun (WGS) entry which is preliminary data.</text>
</comment>
<evidence type="ECO:0000256" key="4">
    <source>
        <dbReference type="ARBA" id="ARBA00022723"/>
    </source>
</evidence>
<evidence type="ECO:0000313" key="11">
    <source>
        <dbReference type="Proteomes" id="UP000068243"/>
    </source>
</evidence>
<dbReference type="PANTHER" id="PTHR24305:SF232">
    <property type="entry name" value="P450, PUTATIVE (EUROFUNG)-RELATED"/>
    <property type="match status" value="1"/>
</dbReference>
<dbReference type="OMA" id="PWIIHRH"/>
<reference evidence="11" key="1">
    <citation type="journal article" date="2016" name="Genome Announc.">
        <title>Draft genome sequence of Aspergillus niger strain An76.</title>
        <authorList>
            <person name="Gong W."/>
            <person name="Cheng Z."/>
            <person name="Zhang H."/>
            <person name="Liu L."/>
            <person name="Gao P."/>
            <person name="Wang L."/>
        </authorList>
    </citation>
    <scope>NUCLEOTIDE SEQUENCE [LARGE SCALE GENOMIC DNA]</scope>
    <source>
        <strain evidence="11">An76</strain>
    </source>
</reference>
<dbReference type="PRINTS" id="PR00385">
    <property type="entry name" value="P450"/>
</dbReference>
<dbReference type="InterPro" id="IPR017972">
    <property type="entry name" value="Cyt_P450_CS"/>
</dbReference>
<keyword evidence="7 9" id="KW-0503">Monooxygenase</keyword>
<dbReference type="InterPro" id="IPR001128">
    <property type="entry name" value="Cyt_P450"/>
</dbReference>
<gene>
    <name evidence="10" type="ORF">ABL_01809</name>
</gene>
<dbReference type="SUPFAM" id="SSF48264">
    <property type="entry name" value="Cytochrome P450"/>
    <property type="match status" value="1"/>
</dbReference>
<dbReference type="OrthoDB" id="3934656at2759"/>
<dbReference type="PROSITE" id="PS00086">
    <property type="entry name" value="CYTOCHROME_P450"/>
    <property type="match status" value="1"/>
</dbReference>
<evidence type="ECO:0000256" key="5">
    <source>
        <dbReference type="ARBA" id="ARBA00023002"/>
    </source>
</evidence>
<dbReference type="EMBL" id="BCMY01000002">
    <property type="protein sequence ID" value="GAQ36696.1"/>
    <property type="molecule type" value="Genomic_DNA"/>
</dbReference>
<dbReference type="Proteomes" id="UP000068243">
    <property type="component" value="Unassembled WGS sequence"/>
</dbReference>
<feature type="binding site" description="axial binding residue" evidence="8">
    <location>
        <position position="455"/>
    </location>
    <ligand>
        <name>heme</name>
        <dbReference type="ChEBI" id="CHEBI:30413"/>
    </ligand>
    <ligandPart>
        <name>Fe</name>
        <dbReference type="ChEBI" id="CHEBI:18248"/>
    </ligandPart>
</feature>
<evidence type="ECO:0000256" key="3">
    <source>
        <dbReference type="ARBA" id="ARBA00022617"/>
    </source>
</evidence>
<evidence type="ECO:0000256" key="8">
    <source>
        <dbReference type="PIRSR" id="PIRSR602401-1"/>
    </source>
</evidence>
<dbReference type="Pfam" id="PF00067">
    <property type="entry name" value="p450"/>
    <property type="match status" value="1"/>
</dbReference>
<dbReference type="VEuPathDB" id="FungiDB:ASPNIDRAFT2_1215128"/>
<dbReference type="AlphaFoldDB" id="A0A124BVP1"/>
<evidence type="ECO:0000256" key="2">
    <source>
        <dbReference type="ARBA" id="ARBA00010617"/>
    </source>
</evidence>
<dbReference type="FunFam" id="1.10.630.10:FF:000050">
    <property type="entry name" value="Cytochrome P450 monooxygenase"/>
    <property type="match status" value="1"/>
</dbReference>
<dbReference type="InterPro" id="IPR050121">
    <property type="entry name" value="Cytochrome_P450_monoxygenase"/>
</dbReference>
<dbReference type="PRINTS" id="PR00463">
    <property type="entry name" value="EP450I"/>
</dbReference>
<dbReference type="GO" id="GO:0016705">
    <property type="term" value="F:oxidoreductase activity, acting on paired donors, with incorporation or reduction of molecular oxygen"/>
    <property type="evidence" value="ECO:0007669"/>
    <property type="project" value="InterPro"/>
</dbReference>
<dbReference type="GO" id="GO:0004497">
    <property type="term" value="F:monooxygenase activity"/>
    <property type="evidence" value="ECO:0007669"/>
    <property type="project" value="UniProtKB-KW"/>
</dbReference>
<dbReference type="CDD" id="cd11060">
    <property type="entry name" value="CYP57A1-like"/>
    <property type="match status" value="1"/>
</dbReference>
<keyword evidence="5 9" id="KW-0560">Oxidoreductase</keyword>
<evidence type="ECO:0000313" key="10">
    <source>
        <dbReference type="EMBL" id="GAQ36696.1"/>
    </source>
</evidence>
<evidence type="ECO:0000256" key="7">
    <source>
        <dbReference type="ARBA" id="ARBA00023033"/>
    </source>
</evidence>
<organism evidence="10 11">
    <name type="scientific">Aspergillus niger</name>
    <dbReference type="NCBI Taxonomy" id="5061"/>
    <lineage>
        <taxon>Eukaryota</taxon>
        <taxon>Fungi</taxon>
        <taxon>Dikarya</taxon>
        <taxon>Ascomycota</taxon>
        <taxon>Pezizomycotina</taxon>
        <taxon>Eurotiomycetes</taxon>
        <taxon>Eurotiomycetidae</taxon>
        <taxon>Eurotiales</taxon>
        <taxon>Aspergillaceae</taxon>
        <taxon>Aspergillus</taxon>
        <taxon>Aspergillus subgen. Circumdati</taxon>
    </lineage>
</organism>
<dbReference type="GO" id="GO:0005506">
    <property type="term" value="F:iron ion binding"/>
    <property type="evidence" value="ECO:0007669"/>
    <property type="project" value="InterPro"/>
</dbReference>
<protein>
    <submittedName>
        <fullName evidence="10">Cytochrome P450</fullName>
    </submittedName>
</protein>
<evidence type="ECO:0000256" key="9">
    <source>
        <dbReference type="RuleBase" id="RU000461"/>
    </source>
</evidence>
<comment type="similarity">
    <text evidence="2 9">Belongs to the cytochrome P450 family.</text>
</comment>
<dbReference type="PANTHER" id="PTHR24305">
    <property type="entry name" value="CYTOCHROME P450"/>
    <property type="match status" value="1"/>
</dbReference>